<dbReference type="InterPro" id="IPR057402">
    <property type="entry name" value="AIM3_BBC1_C"/>
</dbReference>
<protein>
    <recommendedName>
        <fullName evidence="2">BBC1/AIM3 cysteine proteinase-fold domain-containing protein</fullName>
    </recommendedName>
</protein>
<evidence type="ECO:0000313" key="4">
    <source>
        <dbReference type="Proteomes" id="UP000054166"/>
    </source>
</evidence>
<name>A0A0C3G121_PILCF</name>
<gene>
    <name evidence="3" type="ORF">PILCRDRAFT_2204</name>
</gene>
<evidence type="ECO:0000256" key="1">
    <source>
        <dbReference type="SAM" id="MobiDB-lite"/>
    </source>
</evidence>
<sequence>MVSVADLKARANKAKDAGLSKFQDTRERYKSPPITKTNYDPDWKNKAEIRAPPRVSSDSPRASTSAPPARLPPPIRAGAPPVIRRTPHPDQDTPLPPAARHEVAASREDQEPVIDWANLSAEDKQVFFSWLDEFFARHSGKVLPPRSTRDTIAPVAPPAVSPRASLSNPLPPPSRGAPPKINAQSRPPISSASSNSSISNDFVLSFPAPTTHGSAALDLAYYFDISTHWNNAWYTNEQNPMPPPLEGVTQMTYTSSWQSYGDIRTLFAGIVFADLSVCWFTVKYSMSSNADPNDSSRVERSVQYLPRPRPMDKAALVDAHETYGETIAGFAESFDGTGEFCGRGECWDLANEALKYFDAYDYVPKPVPSLSRTHGHLIFEGKAMGKGKMVGRWRGGDDRVRRGDIVEWRKVKINTVGASPYSWATLGDPDHTAVIVRDSQPSRQPADGQPLSPTELGSLEVVEQSVSSPPQRKDYDLNAFEEGEMWIYRPISMHAYLGTLPVPQCPPGVSALTL</sequence>
<organism evidence="3 4">
    <name type="scientific">Piloderma croceum (strain F 1598)</name>
    <dbReference type="NCBI Taxonomy" id="765440"/>
    <lineage>
        <taxon>Eukaryota</taxon>
        <taxon>Fungi</taxon>
        <taxon>Dikarya</taxon>
        <taxon>Basidiomycota</taxon>
        <taxon>Agaricomycotina</taxon>
        <taxon>Agaricomycetes</taxon>
        <taxon>Agaricomycetidae</taxon>
        <taxon>Atheliales</taxon>
        <taxon>Atheliaceae</taxon>
        <taxon>Piloderma</taxon>
    </lineage>
</organism>
<reference evidence="3 4" key="1">
    <citation type="submission" date="2014-04" db="EMBL/GenBank/DDBJ databases">
        <authorList>
            <consortium name="DOE Joint Genome Institute"/>
            <person name="Kuo A."/>
            <person name="Tarkka M."/>
            <person name="Buscot F."/>
            <person name="Kohler A."/>
            <person name="Nagy L.G."/>
            <person name="Floudas D."/>
            <person name="Copeland A."/>
            <person name="Barry K.W."/>
            <person name="Cichocki N."/>
            <person name="Veneault-Fourrey C."/>
            <person name="LaButti K."/>
            <person name="Lindquist E.A."/>
            <person name="Lipzen A."/>
            <person name="Lundell T."/>
            <person name="Morin E."/>
            <person name="Murat C."/>
            <person name="Sun H."/>
            <person name="Tunlid A."/>
            <person name="Henrissat B."/>
            <person name="Grigoriev I.V."/>
            <person name="Hibbett D.S."/>
            <person name="Martin F."/>
            <person name="Nordberg H.P."/>
            <person name="Cantor M.N."/>
            <person name="Hua S.X."/>
        </authorList>
    </citation>
    <scope>NUCLEOTIDE SEQUENCE [LARGE SCALE GENOMIC DNA]</scope>
    <source>
        <strain evidence="3 4">F 1598</strain>
    </source>
</reference>
<dbReference type="OrthoDB" id="3357271at2759"/>
<dbReference type="InParanoid" id="A0A0C3G121"/>
<feature type="compositionally biased region" description="Basic and acidic residues" evidence="1">
    <location>
        <begin position="39"/>
        <end position="51"/>
    </location>
</feature>
<feature type="region of interest" description="Disordered" evidence="1">
    <location>
        <begin position="141"/>
        <end position="195"/>
    </location>
</feature>
<feature type="compositionally biased region" description="Low complexity" evidence="1">
    <location>
        <begin position="185"/>
        <end position="195"/>
    </location>
</feature>
<dbReference type="AlphaFoldDB" id="A0A0C3G121"/>
<proteinExistence type="predicted"/>
<dbReference type="Pfam" id="PF25459">
    <property type="entry name" value="AIM3_BBC1_C"/>
    <property type="match status" value="1"/>
</dbReference>
<feature type="region of interest" description="Disordered" evidence="1">
    <location>
        <begin position="1"/>
        <end position="109"/>
    </location>
</feature>
<feature type="compositionally biased region" description="Basic and acidic residues" evidence="1">
    <location>
        <begin position="99"/>
        <end position="109"/>
    </location>
</feature>
<dbReference type="EMBL" id="KN832974">
    <property type="protein sequence ID" value="KIM89940.1"/>
    <property type="molecule type" value="Genomic_DNA"/>
</dbReference>
<dbReference type="STRING" id="765440.A0A0C3G121"/>
<accession>A0A0C3G121</accession>
<reference evidence="4" key="2">
    <citation type="submission" date="2015-01" db="EMBL/GenBank/DDBJ databases">
        <title>Evolutionary Origins and Diversification of the Mycorrhizal Mutualists.</title>
        <authorList>
            <consortium name="DOE Joint Genome Institute"/>
            <consortium name="Mycorrhizal Genomics Consortium"/>
            <person name="Kohler A."/>
            <person name="Kuo A."/>
            <person name="Nagy L.G."/>
            <person name="Floudas D."/>
            <person name="Copeland A."/>
            <person name="Barry K.W."/>
            <person name="Cichocki N."/>
            <person name="Veneault-Fourrey C."/>
            <person name="LaButti K."/>
            <person name="Lindquist E.A."/>
            <person name="Lipzen A."/>
            <person name="Lundell T."/>
            <person name="Morin E."/>
            <person name="Murat C."/>
            <person name="Riley R."/>
            <person name="Ohm R."/>
            <person name="Sun H."/>
            <person name="Tunlid A."/>
            <person name="Henrissat B."/>
            <person name="Grigoriev I.V."/>
            <person name="Hibbett D.S."/>
            <person name="Martin F."/>
        </authorList>
    </citation>
    <scope>NUCLEOTIDE SEQUENCE [LARGE SCALE GENOMIC DNA]</scope>
    <source>
        <strain evidence="4">F 1598</strain>
    </source>
</reference>
<keyword evidence="4" id="KW-1185">Reference proteome</keyword>
<dbReference type="HOGENOM" id="CLU_498876_0_0_1"/>
<evidence type="ECO:0000259" key="2">
    <source>
        <dbReference type="Pfam" id="PF25459"/>
    </source>
</evidence>
<feature type="compositionally biased region" description="Low complexity" evidence="1">
    <location>
        <begin position="56"/>
        <end position="68"/>
    </location>
</feature>
<feature type="compositionally biased region" description="Basic and acidic residues" evidence="1">
    <location>
        <begin position="7"/>
        <end position="30"/>
    </location>
</feature>
<feature type="domain" description="BBC1/AIM3 cysteine proteinase-fold" evidence="2">
    <location>
        <begin position="303"/>
        <end position="499"/>
    </location>
</feature>
<evidence type="ECO:0000313" key="3">
    <source>
        <dbReference type="EMBL" id="KIM89940.1"/>
    </source>
</evidence>
<dbReference type="Proteomes" id="UP000054166">
    <property type="component" value="Unassembled WGS sequence"/>
</dbReference>